<dbReference type="Pfam" id="PF13377">
    <property type="entry name" value="Peripla_BP_3"/>
    <property type="match status" value="1"/>
</dbReference>
<dbReference type="Pfam" id="PF00356">
    <property type="entry name" value="LacI"/>
    <property type="match status" value="1"/>
</dbReference>
<dbReference type="PRINTS" id="PR00036">
    <property type="entry name" value="HTHLACI"/>
</dbReference>
<dbReference type="InterPro" id="IPR046335">
    <property type="entry name" value="LacI/GalR-like_sensor"/>
</dbReference>
<dbReference type="InterPro" id="IPR010982">
    <property type="entry name" value="Lambda_DNA-bd_dom_sf"/>
</dbReference>
<accession>A0A3A1V8X4</accession>
<dbReference type="Gene3D" id="3.40.50.2300">
    <property type="match status" value="2"/>
</dbReference>
<dbReference type="SUPFAM" id="SSF47413">
    <property type="entry name" value="lambda repressor-like DNA-binding domains"/>
    <property type="match status" value="1"/>
</dbReference>
<dbReference type="PANTHER" id="PTHR30146">
    <property type="entry name" value="LACI-RELATED TRANSCRIPTIONAL REPRESSOR"/>
    <property type="match status" value="1"/>
</dbReference>
<protein>
    <submittedName>
        <fullName evidence="5">LacI family transcriptional regulator</fullName>
    </submittedName>
</protein>
<keyword evidence="2" id="KW-0238">DNA-binding</keyword>
<dbReference type="InterPro" id="IPR028082">
    <property type="entry name" value="Peripla_BP_I"/>
</dbReference>
<dbReference type="Proteomes" id="UP000266482">
    <property type="component" value="Unassembled WGS sequence"/>
</dbReference>
<dbReference type="PROSITE" id="PS50932">
    <property type="entry name" value="HTH_LACI_2"/>
    <property type="match status" value="1"/>
</dbReference>
<dbReference type="SMART" id="SM00354">
    <property type="entry name" value="HTH_LACI"/>
    <property type="match status" value="1"/>
</dbReference>
<dbReference type="GO" id="GO:0000976">
    <property type="term" value="F:transcription cis-regulatory region binding"/>
    <property type="evidence" value="ECO:0007669"/>
    <property type="project" value="TreeGrafter"/>
</dbReference>
<dbReference type="PANTHER" id="PTHR30146:SF109">
    <property type="entry name" value="HTH-TYPE TRANSCRIPTIONAL REGULATOR GALS"/>
    <property type="match status" value="1"/>
</dbReference>
<evidence type="ECO:0000259" key="4">
    <source>
        <dbReference type="PROSITE" id="PS50932"/>
    </source>
</evidence>
<evidence type="ECO:0000256" key="3">
    <source>
        <dbReference type="ARBA" id="ARBA00023163"/>
    </source>
</evidence>
<evidence type="ECO:0000256" key="1">
    <source>
        <dbReference type="ARBA" id="ARBA00023015"/>
    </source>
</evidence>
<feature type="domain" description="HTH lacI-type" evidence="4">
    <location>
        <begin position="4"/>
        <end position="58"/>
    </location>
</feature>
<dbReference type="PROSITE" id="PS00356">
    <property type="entry name" value="HTH_LACI_1"/>
    <property type="match status" value="1"/>
</dbReference>
<dbReference type="EMBL" id="QXQA01000003">
    <property type="protein sequence ID" value="RIX53880.1"/>
    <property type="molecule type" value="Genomic_DNA"/>
</dbReference>
<evidence type="ECO:0000313" key="5">
    <source>
        <dbReference type="EMBL" id="RIX53880.1"/>
    </source>
</evidence>
<dbReference type="CDD" id="cd06267">
    <property type="entry name" value="PBP1_LacI_sugar_binding-like"/>
    <property type="match status" value="1"/>
</dbReference>
<gene>
    <name evidence="5" type="ORF">D3P08_06370</name>
</gene>
<sequence length="349" mass="38371">MKQVTIYDIAKEANVSVATVSRVLNNTAPVKDSTRSKIMRLIDQYQFQPNALARGLSKKETGTIGVILPDVTNPFFPEVFSGIERMARDMGYTFFLCDTLGDYERESQYLNILREKQVDGIIFLGGRINLSRCKPELAEEVVETANRIPLVLVNGNLPGTSLYRVITNETKGAEIATQYLIDSGHRDIAFIAGNDNMSTTAQKVKAFKRVMACNGLSVPSARVLYGDFSMASGERLMKRILSEEERPTAVFCVNDFTAVGALKAAMKAGVNVPNDISIVGFDDIPLASAIYPELTTVKQQMDQLGSTAVQVLHRLIMKEKVKKLTVIEPELVVRESTTPIGATQSSIPI</sequence>
<dbReference type="CDD" id="cd01392">
    <property type="entry name" value="HTH_LacI"/>
    <property type="match status" value="1"/>
</dbReference>
<evidence type="ECO:0000256" key="2">
    <source>
        <dbReference type="ARBA" id="ARBA00023125"/>
    </source>
</evidence>
<keyword evidence="3" id="KW-0804">Transcription</keyword>
<keyword evidence="6" id="KW-1185">Reference proteome</keyword>
<name>A0A3A1V8X4_9BACL</name>
<dbReference type="OrthoDB" id="9796186at2"/>
<reference evidence="5 6" key="1">
    <citation type="submission" date="2018-09" db="EMBL/GenBank/DDBJ databases">
        <title>Paenibacillus aracenensis nov. sp. isolated from a cave in southern Spain.</title>
        <authorList>
            <person name="Jurado V."/>
            <person name="Gutierrez-Patricio S."/>
            <person name="Gonzalez-Pimentel J.L."/>
            <person name="Miller A.Z."/>
            <person name="Laiz L."/>
            <person name="Saiz-Jimenez C."/>
        </authorList>
    </citation>
    <scope>NUCLEOTIDE SEQUENCE [LARGE SCALE GENOMIC DNA]</scope>
    <source>
        <strain evidence="5 6">DSM 22867</strain>
    </source>
</reference>
<dbReference type="GO" id="GO:0003700">
    <property type="term" value="F:DNA-binding transcription factor activity"/>
    <property type="evidence" value="ECO:0007669"/>
    <property type="project" value="TreeGrafter"/>
</dbReference>
<keyword evidence="1" id="KW-0805">Transcription regulation</keyword>
<dbReference type="InterPro" id="IPR000843">
    <property type="entry name" value="HTH_LacI"/>
</dbReference>
<dbReference type="AlphaFoldDB" id="A0A3A1V8X4"/>
<dbReference type="SUPFAM" id="SSF53822">
    <property type="entry name" value="Periplasmic binding protein-like I"/>
    <property type="match status" value="1"/>
</dbReference>
<dbReference type="Gene3D" id="1.10.260.40">
    <property type="entry name" value="lambda repressor-like DNA-binding domains"/>
    <property type="match status" value="1"/>
</dbReference>
<dbReference type="RefSeq" id="WP_119598626.1">
    <property type="nucleotide sequence ID" value="NZ_QXQA01000003.1"/>
</dbReference>
<organism evidence="5 6">
    <name type="scientific">Paenibacillus nanensis</name>
    <dbReference type="NCBI Taxonomy" id="393251"/>
    <lineage>
        <taxon>Bacteria</taxon>
        <taxon>Bacillati</taxon>
        <taxon>Bacillota</taxon>
        <taxon>Bacilli</taxon>
        <taxon>Bacillales</taxon>
        <taxon>Paenibacillaceae</taxon>
        <taxon>Paenibacillus</taxon>
    </lineage>
</organism>
<evidence type="ECO:0000313" key="6">
    <source>
        <dbReference type="Proteomes" id="UP000266482"/>
    </source>
</evidence>
<comment type="caution">
    <text evidence="5">The sequence shown here is derived from an EMBL/GenBank/DDBJ whole genome shotgun (WGS) entry which is preliminary data.</text>
</comment>
<proteinExistence type="predicted"/>